<accession>X5MCF6</accession>
<feature type="binding site" evidence="5">
    <location>
        <position position="82"/>
    </location>
    <ligand>
        <name>S-adenosyl-L-methionine</name>
        <dbReference type="ChEBI" id="CHEBI:59789"/>
    </ligand>
</feature>
<evidence type="ECO:0000256" key="1">
    <source>
        <dbReference type="ARBA" id="ARBA00022603"/>
    </source>
</evidence>
<comment type="catalytic activity">
    <reaction evidence="5">
        <text>a 3-(all-trans-polyprenyl)benzene-1,2-diol + S-adenosyl-L-methionine = a 2-methoxy-6-(all-trans-polyprenyl)phenol + S-adenosyl-L-homocysteine + H(+)</text>
        <dbReference type="Rhea" id="RHEA:31411"/>
        <dbReference type="Rhea" id="RHEA-COMP:9550"/>
        <dbReference type="Rhea" id="RHEA-COMP:9551"/>
        <dbReference type="ChEBI" id="CHEBI:15378"/>
        <dbReference type="ChEBI" id="CHEBI:57856"/>
        <dbReference type="ChEBI" id="CHEBI:59789"/>
        <dbReference type="ChEBI" id="CHEBI:62729"/>
        <dbReference type="ChEBI" id="CHEBI:62731"/>
        <dbReference type="EC" id="2.1.1.222"/>
    </reaction>
</comment>
<name>X5MCF6_9HYPH</name>
<reference evidence="7 8" key="1">
    <citation type="journal article" date="2014" name="Front. Genet.">
        <title>Genome and metabolic network of "Candidatus Phaeomarinobacter ectocarpi" Ec32, a new candidate genus of Alphaproteobacteria frequently associated with brown algae.</title>
        <authorList>
            <person name="Dittami S.M."/>
            <person name="Barbeyron T."/>
            <person name="Boyen C."/>
            <person name="Cambefort J."/>
            <person name="Collet G."/>
            <person name="Delage L."/>
            <person name="Gobet A."/>
            <person name="Groisillier A."/>
            <person name="Leblanc C."/>
            <person name="Michel G."/>
            <person name="Scornet D."/>
            <person name="Siegel A."/>
            <person name="Tapia J.E."/>
            <person name="Tonon T."/>
        </authorList>
    </citation>
    <scope>NUCLEOTIDE SEQUENCE [LARGE SCALE GENOMIC DNA]</scope>
    <source>
        <strain evidence="7 8">Ec32</strain>
    </source>
</reference>
<evidence type="ECO:0000259" key="6">
    <source>
        <dbReference type="Pfam" id="PF08241"/>
    </source>
</evidence>
<dbReference type="EC" id="2.1.1.222" evidence="5"/>
<dbReference type="SUPFAM" id="SSF53335">
    <property type="entry name" value="S-adenosyl-L-methionine-dependent methyltransferases"/>
    <property type="match status" value="1"/>
</dbReference>
<dbReference type="Pfam" id="PF08241">
    <property type="entry name" value="Methyltransf_11"/>
    <property type="match status" value="1"/>
</dbReference>
<dbReference type="EMBL" id="HG966617">
    <property type="protein sequence ID" value="CDO59132.1"/>
    <property type="molecule type" value="Genomic_DNA"/>
</dbReference>
<evidence type="ECO:0000256" key="3">
    <source>
        <dbReference type="ARBA" id="ARBA00022688"/>
    </source>
</evidence>
<organism evidence="7 8">
    <name type="scientific">Candidatus Phaeomarinibacter ectocarpi</name>
    <dbReference type="NCBI Taxonomy" id="1458461"/>
    <lineage>
        <taxon>Bacteria</taxon>
        <taxon>Pseudomonadati</taxon>
        <taxon>Pseudomonadota</taxon>
        <taxon>Alphaproteobacteria</taxon>
        <taxon>Hyphomicrobiales</taxon>
        <taxon>Parvibaculaceae</taxon>
        <taxon>Candidatus Phaeomarinibacter</taxon>
    </lineage>
</organism>
<dbReference type="InterPro" id="IPR013216">
    <property type="entry name" value="Methyltransf_11"/>
</dbReference>
<dbReference type="GO" id="GO:0032259">
    <property type="term" value="P:methylation"/>
    <property type="evidence" value="ECO:0007669"/>
    <property type="project" value="UniProtKB-KW"/>
</dbReference>
<feature type="binding site" evidence="5">
    <location>
        <position position="103"/>
    </location>
    <ligand>
        <name>S-adenosyl-L-methionine</name>
        <dbReference type="ChEBI" id="CHEBI:59789"/>
    </ligand>
</feature>
<comment type="pathway">
    <text evidence="5">Cofactor biosynthesis; ubiquinone biosynthesis.</text>
</comment>
<dbReference type="Gene3D" id="3.40.50.150">
    <property type="entry name" value="Vaccinia Virus protein VP39"/>
    <property type="match status" value="1"/>
</dbReference>
<dbReference type="AlphaFoldDB" id="X5MCF6"/>
<keyword evidence="8" id="KW-1185">Reference proteome</keyword>
<comment type="function">
    <text evidence="5">O-methyltransferase that catalyzes the 2 O-methylation steps in the ubiquinone biosynthetic pathway.</text>
</comment>
<keyword evidence="2 5" id="KW-0808">Transferase</keyword>
<dbReference type="PANTHER" id="PTHR43464:SF19">
    <property type="entry name" value="UBIQUINONE BIOSYNTHESIS O-METHYLTRANSFERASE, MITOCHONDRIAL"/>
    <property type="match status" value="1"/>
</dbReference>
<dbReference type="CDD" id="cd02440">
    <property type="entry name" value="AdoMet_MTases"/>
    <property type="match status" value="1"/>
</dbReference>
<keyword evidence="1 5" id="KW-0489">Methyltransferase</keyword>
<feature type="binding site" evidence="5">
    <location>
        <position position="51"/>
    </location>
    <ligand>
        <name>S-adenosyl-L-methionine</name>
        <dbReference type="ChEBI" id="CHEBI:59789"/>
    </ligand>
</feature>
<dbReference type="HOGENOM" id="CLU_042432_0_0_5"/>
<dbReference type="STRING" id="1458461.BN1012_Phect918"/>
<dbReference type="KEGG" id="pect:BN1012_Phect918"/>
<keyword evidence="4 5" id="KW-0949">S-adenosyl-L-methionine</keyword>
<dbReference type="InterPro" id="IPR010233">
    <property type="entry name" value="UbiG_MeTrfase"/>
</dbReference>
<keyword evidence="3 5" id="KW-0831">Ubiquinone biosynthesis</keyword>
<dbReference type="Proteomes" id="UP000032160">
    <property type="component" value="Chromosome I"/>
</dbReference>
<dbReference type="GO" id="GO:0010420">
    <property type="term" value="F:polyprenyldihydroxybenzoate methyltransferase activity"/>
    <property type="evidence" value="ECO:0007669"/>
    <property type="project" value="InterPro"/>
</dbReference>
<comment type="similarity">
    <text evidence="5">Belongs to the methyltransferase superfamily. UbiG/COQ3 family.</text>
</comment>
<feature type="binding site" evidence="5">
    <location>
        <position position="146"/>
    </location>
    <ligand>
        <name>S-adenosyl-L-methionine</name>
        <dbReference type="ChEBI" id="CHEBI:59789"/>
    </ligand>
</feature>
<dbReference type="NCBIfam" id="TIGR01983">
    <property type="entry name" value="UbiG"/>
    <property type="match status" value="1"/>
</dbReference>
<dbReference type="UniPathway" id="UPA00232"/>
<dbReference type="GO" id="GO:0102208">
    <property type="term" value="F:2-polyprenyl-6-hydroxyphenol methylase activity"/>
    <property type="evidence" value="ECO:0007669"/>
    <property type="project" value="UniProtKB-EC"/>
</dbReference>
<proteinExistence type="inferred from homology"/>
<dbReference type="PATRIC" id="fig|1458461.3.peg.918"/>
<comment type="catalytic activity">
    <reaction evidence="5">
        <text>a 3-demethylubiquinol + S-adenosyl-L-methionine = a ubiquinol + S-adenosyl-L-homocysteine + H(+)</text>
        <dbReference type="Rhea" id="RHEA:44380"/>
        <dbReference type="Rhea" id="RHEA-COMP:9566"/>
        <dbReference type="Rhea" id="RHEA-COMP:10914"/>
        <dbReference type="ChEBI" id="CHEBI:15378"/>
        <dbReference type="ChEBI" id="CHEBI:17976"/>
        <dbReference type="ChEBI" id="CHEBI:57856"/>
        <dbReference type="ChEBI" id="CHEBI:59789"/>
        <dbReference type="ChEBI" id="CHEBI:84422"/>
        <dbReference type="EC" id="2.1.1.64"/>
    </reaction>
</comment>
<evidence type="ECO:0000256" key="5">
    <source>
        <dbReference type="HAMAP-Rule" id="MF_00472"/>
    </source>
</evidence>
<evidence type="ECO:0000313" key="8">
    <source>
        <dbReference type="Proteomes" id="UP000032160"/>
    </source>
</evidence>
<evidence type="ECO:0000256" key="4">
    <source>
        <dbReference type="ARBA" id="ARBA00022691"/>
    </source>
</evidence>
<evidence type="ECO:0000256" key="2">
    <source>
        <dbReference type="ARBA" id="ARBA00022679"/>
    </source>
</evidence>
<dbReference type="EC" id="2.1.1.64" evidence="5"/>
<evidence type="ECO:0000313" key="7">
    <source>
        <dbReference type="EMBL" id="CDO59132.1"/>
    </source>
</evidence>
<dbReference type="InterPro" id="IPR029063">
    <property type="entry name" value="SAM-dependent_MTases_sf"/>
</dbReference>
<dbReference type="GO" id="GO:0061542">
    <property type="term" value="F:3-demethylubiquinol 3-O-methyltransferase activity"/>
    <property type="evidence" value="ECO:0007669"/>
    <property type="project" value="UniProtKB-UniRule"/>
</dbReference>
<dbReference type="PANTHER" id="PTHR43464">
    <property type="entry name" value="METHYLTRANSFERASE"/>
    <property type="match status" value="1"/>
</dbReference>
<keyword evidence="7" id="KW-0830">Ubiquinone</keyword>
<feature type="domain" description="Methyltransferase type 11" evidence="6">
    <location>
        <begin position="79"/>
        <end position="174"/>
    </location>
</feature>
<protein>
    <recommendedName>
        <fullName evidence="5">Ubiquinone biosynthesis O-methyltransferase</fullName>
    </recommendedName>
    <alternativeName>
        <fullName evidence="5">2-polyprenyl-6-hydroxyphenol methylase</fullName>
        <ecNumber evidence="5">2.1.1.222</ecNumber>
    </alternativeName>
    <alternativeName>
        <fullName evidence="5">3-demethylubiquinone 3-O-methyltransferase</fullName>
        <ecNumber evidence="5">2.1.1.64</ecNumber>
    </alternativeName>
</protein>
<dbReference type="HAMAP" id="MF_00472">
    <property type="entry name" value="UbiG"/>
    <property type="match status" value="1"/>
</dbReference>
<gene>
    <name evidence="5" type="primary">ubiG</name>
    <name evidence="7" type="ORF">BN1012_Phect918</name>
</gene>
<sequence>MAAMPEASSKTDSPQNGTVDAQEIAKFSAMAAEWWDPHGKFRPLHKFNPTRLAYIREHVSAHFGRAADVPQPLEGLRLLDIGCGGGLLSEPMTRLGAKVTGADAGEKNIKTASVHAQEQGLEIDYRHTTAEALAQAGEQFDVILNMEVIEHVADTQVFMKECAACLKPGGLMIVATLNRTARAFALAIVGAEYVLGWLPRGTHEWSKFITPDEMRQMMVTSGLTPGELTGVSFNPLADKWSTSHDTAVNYMQTATKQSA</sequence>